<keyword evidence="4 8" id="KW-0238">DNA-binding</keyword>
<keyword evidence="2" id="KW-0678">Repressor</keyword>
<evidence type="ECO:0000256" key="6">
    <source>
        <dbReference type="ARBA" id="ARBA00024937"/>
    </source>
</evidence>
<dbReference type="RefSeq" id="WP_282509790.1">
    <property type="nucleotide sequence ID" value="NZ_JASCIR010000001.1"/>
</dbReference>
<dbReference type="SUPFAM" id="SSF46785">
    <property type="entry name" value="Winged helix' DNA-binding domain"/>
    <property type="match status" value="1"/>
</dbReference>
<evidence type="ECO:0000256" key="2">
    <source>
        <dbReference type="ARBA" id="ARBA00022491"/>
    </source>
</evidence>
<evidence type="ECO:0000256" key="3">
    <source>
        <dbReference type="ARBA" id="ARBA00023015"/>
    </source>
</evidence>
<dbReference type="InterPro" id="IPR018356">
    <property type="entry name" value="Tscrpt_reg_HTH_DeoR_CS"/>
</dbReference>
<keyword evidence="9" id="KW-1185">Reference proteome</keyword>
<dbReference type="EMBL" id="JASCIR010000001">
    <property type="protein sequence ID" value="MDI3385053.1"/>
    <property type="molecule type" value="Genomic_DNA"/>
</dbReference>
<proteinExistence type="predicted"/>
<evidence type="ECO:0000313" key="9">
    <source>
        <dbReference type="Proteomes" id="UP001224661"/>
    </source>
</evidence>
<evidence type="ECO:0000256" key="1">
    <source>
        <dbReference type="ARBA" id="ARBA00021390"/>
    </source>
</evidence>
<dbReference type="SUPFAM" id="SSF100950">
    <property type="entry name" value="NagB/RpiA/CoA transferase-like"/>
    <property type="match status" value="1"/>
</dbReference>
<dbReference type="InterPro" id="IPR050313">
    <property type="entry name" value="Carb_Metab_HTH_regulators"/>
</dbReference>
<keyword evidence="5" id="KW-0804">Transcription</keyword>
<dbReference type="SMART" id="SM01134">
    <property type="entry name" value="DeoRC"/>
    <property type="match status" value="1"/>
</dbReference>
<comment type="function">
    <text evidence="6">Repressor of the lactose catabolism operon. Galactose-6-phosphate is the inducer.</text>
</comment>
<dbReference type="Proteomes" id="UP001224661">
    <property type="component" value="Unassembled WGS sequence"/>
</dbReference>
<evidence type="ECO:0000313" key="8">
    <source>
        <dbReference type="EMBL" id="MDI3385053.1"/>
    </source>
</evidence>
<dbReference type="InterPro" id="IPR001034">
    <property type="entry name" value="DeoR_HTH"/>
</dbReference>
<reference evidence="8 9" key="1">
    <citation type="submission" date="2023-05" db="EMBL/GenBank/DDBJ databases">
        <title>Draft genome sequence of Streptomyces sp. B-S-A8 isolated from a cave soil in Thailand.</title>
        <authorList>
            <person name="Chamroensaksri N."/>
            <person name="Muangham S."/>
        </authorList>
    </citation>
    <scope>NUCLEOTIDE SEQUENCE [LARGE SCALE GENOMIC DNA]</scope>
    <source>
        <strain evidence="8 9">B-S-A8</strain>
    </source>
</reference>
<dbReference type="InterPro" id="IPR014036">
    <property type="entry name" value="DeoR-like_C"/>
</dbReference>
<name>A0ABT6RKV2_9ACTN</name>
<keyword evidence="3" id="KW-0805">Transcription regulation</keyword>
<protein>
    <recommendedName>
        <fullName evidence="1">Lactose phosphotransferase system repressor</fullName>
    </recommendedName>
</protein>
<dbReference type="PANTHER" id="PTHR30363">
    <property type="entry name" value="HTH-TYPE TRANSCRIPTIONAL REGULATOR SRLR-RELATED"/>
    <property type="match status" value="1"/>
</dbReference>
<dbReference type="PROSITE" id="PS51000">
    <property type="entry name" value="HTH_DEOR_2"/>
    <property type="match status" value="1"/>
</dbReference>
<dbReference type="PROSITE" id="PS00894">
    <property type="entry name" value="HTH_DEOR_1"/>
    <property type="match status" value="1"/>
</dbReference>
<comment type="caution">
    <text evidence="8">The sequence shown here is derived from an EMBL/GenBank/DDBJ whole genome shotgun (WGS) entry which is preliminary data.</text>
</comment>
<dbReference type="Pfam" id="PF08220">
    <property type="entry name" value="HTH_DeoR"/>
    <property type="match status" value="1"/>
</dbReference>
<feature type="domain" description="HTH deoR-type" evidence="7">
    <location>
        <begin position="11"/>
        <end position="66"/>
    </location>
</feature>
<evidence type="ECO:0000256" key="4">
    <source>
        <dbReference type="ARBA" id="ARBA00023125"/>
    </source>
</evidence>
<dbReference type="InterPro" id="IPR037171">
    <property type="entry name" value="NagB/RpiA_transferase-like"/>
</dbReference>
<dbReference type="Pfam" id="PF00455">
    <property type="entry name" value="DeoRC"/>
    <property type="match status" value="1"/>
</dbReference>
<sequence length="268" mass="28879">MSRPRPSQAAVEQRRQEILRHVAEHGETRIDVLAERFDVSLMTMHRDLDHLAGRHLLRKVRGRAVAFPALTMETATRFREGSNVDVKEALCAAVAERITPGATLLMDDSSTLFPLAEMVRGVRNLTVVTNSVGLAQRLGAAKELSVTLLGGRFHGEFNSCTGPDVVRALGRIHADLALMSATAVHGGRLFHPLQEYAEVKEAMLDSAGRAVLLADHSKFGKTATYAYGTAARYEEVVTDTGTPGAEADALRALGVTVTQVTAGEAPRS</sequence>
<organism evidence="8 9">
    <name type="scientific">Streptomyces solicavernae</name>
    <dbReference type="NCBI Taxonomy" id="3043614"/>
    <lineage>
        <taxon>Bacteria</taxon>
        <taxon>Bacillati</taxon>
        <taxon>Actinomycetota</taxon>
        <taxon>Actinomycetes</taxon>
        <taxon>Kitasatosporales</taxon>
        <taxon>Streptomycetaceae</taxon>
        <taxon>Streptomyces</taxon>
    </lineage>
</organism>
<evidence type="ECO:0000259" key="7">
    <source>
        <dbReference type="PROSITE" id="PS51000"/>
    </source>
</evidence>
<gene>
    <name evidence="8" type="ORF">QIS99_02305</name>
</gene>
<dbReference type="PANTHER" id="PTHR30363:SF4">
    <property type="entry name" value="GLYCEROL-3-PHOSPHATE REGULON REPRESSOR"/>
    <property type="match status" value="1"/>
</dbReference>
<dbReference type="SMART" id="SM00420">
    <property type="entry name" value="HTH_DEOR"/>
    <property type="match status" value="1"/>
</dbReference>
<accession>A0ABT6RKV2</accession>
<evidence type="ECO:0000256" key="5">
    <source>
        <dbReference type="ARBA" id="ARBA00023163"/>
    </source>
</evidence>
<dbReference type="GO" id="GO:0003677">
    <property type="term" value="F:DNA binding"/>
    <property type="evidence" value="ECO:0007669"/>
    <property type="project" value="UniProtKB-KW"/>
</dbReference>
<dbReference type="InterPro" id="IPR036390">
    <property type="entry name" value="WH_DNA-bd_sf"/>
</dbReference>